<accession>A0A099L2I3</accession>
<dbReference type="EMBL" id="JQEC01000007">
    <property type="protein sequence ID" value="KGJ96625.1"/>
    <property type="molecule type" value="Genomic_DNA"/>
</dbReference>
<name>A0A099L2I3_COLPS</name>
<gene>
    <name evidence="1" type="ORF">GAB14E_1699</name>
</gene>
<dbReference type="AlphaFoldDB" id="A0A099L2I3"/>
<proteinExistence type="predicted"/>
<protein>
    <submittedName>
        <fullName evidence="1">Uncharacterized protein</fullName>
    </submittedName>
</protein>
<dbReference type="OrthoDB" id="9853432at2"/>
<comment type="caution">
    <text evidence="1">The sequence shown here is derived from an EMBL/GenBank/DDBJ whole genome shotgun (WGS) entry which is preliminary data.</text>
</comment>
<evidence type="ECO:0000313" key="2">
    <source>
        <dbReference type="Proteomes" id="UP000029868"/>
    </source>
</evidence>
<evidence type="ECO:0000313" key="1">
    <source>
        <dbReference type="EMBL" id="KGJ96625.1"/>
    </source>
</evidence>
<reference evidence="1 2" key="1">
    <citation type="submission" date="2014-08" db="EMBL/GenBank/DDBJ databases">
        <title>Genomic and Phenotypic Diversity of Colwellia psychrerythraea strains from Disparate Marine Basins.</title>
        <authorList>
            <person name="Techtmann S.M."/>
            <person name="Stelling S.C."/>
            <person name="Utturkar S.M."/>
            <person name="Alshibli N."/>
            <person name="Harris A."/>
            <person name="Brown S.D."/>
            <person name="Hazen T.C."/>
        </authorList>
    </citation>
    <scope>NUCLEOTIDE SEQUENCE [LARGE SCALE GENOMIC DNA]</scope>
    <source>
        <strain evidence="1 2">GAB14E</strain>
    </source>
</reference>
<sequence>MLELSETQVNELRWGDANYFGYYWDTQFTDPTLIIRIAPANSPIQELVCNWATNLKVNLDYKKHVNPLLTWEVIFEGLPNKRWKVVFDFTENGSIEFESNGLAVRQLPSPTTT</sequence>
<organism evidence="1 2">
    <name type="scientific">Colwellia psychrerythraea</name>
    <name type="common">Vibrio psychroerythus</name>
    <dbReference type="NCBI Taxonomy" id="28229"/>
    <lineage>
        <taxon>Bacteria</taxon>
        <taxon>Pseudomonadati</taxon>
        <taxon>Pseudomonadota</taxon>
        <taxon>Gammaproteobacteria</taxon>
        <taxon>Alteromonadales</taxon>
        <taxon>Colwelliaceae</taxon>
        <taxon>Colwellia</taxon>
    </lineage>
</organism>
<dbReference type="Proteomes" id="UP000029868">
    <property type="component" value="Unassembled WGS sequence"/>
</dbReference>
<dbReference type="RefSeq" id="WP_033081010.1">
    <property type="nucleotide sequence ID" value="NZ_JQEC01000007.1"/>
</dbReference>